<gene>
    <name evidence="1" type="primary">ORF1</name>
</gene>
<proteinExistence type="predicted"/>
<organism evidence="1">
    <name type="scientific">Cocksfoot mottle virus</name>
    <dbReference type="NCBI Taxonomy" id="40979"/>
    <lineage>
        <taxon>Viruses</taxon>
        <taxon>Riboviria</taxon>
        <taxon>Orthornavirae</taxon>
        <taxon>Pisuviricota</taxon>
        <taxon>Pisoniviricetes</taxon>
        <taxon>Sobelivirales</taxon>
        <taxon>Solemoviridae</taxon>
        <taxon>Sobemovirus</taxon>
        <taxon>Sobemovirus CFMV</taxon>
    </lineage>
</organism>
<protein>
    <submittedName>
        <fullName evidence="1">Movement protein</fullName>
    </submittedName>
</protein>
<accession>A0A2H4ZK45</accession>
<dbReference type="EMBL" id="MF621330">
    <property type="protein sequence ID" value="AUF81936.1"/>
    <property type="molecule type" value="Genomic_RNA"/>
</dbReference>
<reference evidence="1" key="1">
    <citation type="journal article" date="2017" name="Plant Dis.">
        <title>First Report of Cocksfoot mottle virus Infecting Wheat (Triticum aestivum) in Ohio.</title>
        <authorList>
            <person name="Hodge B.A."/>
            <person name="Paul P.A."/>
            <person name="Stewart L.R."/>
        </authorList>
    </citation>
    <scope>NUCLEOTIDE SEQUENCE</scope>
    <source>
        <strain evidence="1">Ohio</strain>
    </source>
</reference>
<sequence>MCEPPPGFITVQCYTSDDLLTGDSTIVKSIPVRSCFFRQGVEVVLFRCESNKHRWSKIRGPVSLTVHCDICEFRETVEIPSLPKGFKVASDFSYSVTWNCCYSRGRTE</sequence>
<name>A0A2H4ZK45_9VIRU</name>
<evidence type="ECO:0000313" key="1">
    <source>
        <dbReference type="EMBL" id="AUF81936.1"/>
    </source>
</evidence>